<accession>A0A0I9S1S5</accession>
<protein>
    <submittedName>
        <fullName evidence="1">Uncharacterized protein</fullName>
    </submittedName>
</protein>
<reference evidence="1 2" key="1">
    <citation type="submission" date="2018-08" db="EMBL/GenBank/DDBJ databases">
        <title>A genome reference for cultivated species of the human gut microbiota.</title>
        <authorList>
            <person name="Zou Y."/>
            <person name="Xue W."/>
            <person name="Luo G."/>
        </authorList>
    </citation>
    <scope>NUCLEOTIDE SEQUENCE [LARGE SCALE GENOMIC DNA]</scope>
    <source>
        <strain evidence="1 2">AM18-6</strain>
    </source>
</reference>
<gene>
    <name evidence="1" type="ORF">DW228_22285</name>
</gene>
<dbReference type="Proteomes" id="UP000266644">
    <property type="component" value="Unassembled WGS sequence"/>
</dbReference>
<organism evidence="1 2">
    <name type="scientific">Bacteroides fragilis</name>
    <dbReference type="NCBI Taxonomy" id="817"/>
    <lineage>
        <taxon>Bacteria</taxon>
        <taxon>Pseudomonadati</taxon>
        <taxon>Bacteroidota</taxon>
        <taxon>Bacteroidia</taxon>
        <taxon>Bacteroidales</taxon>
        <taxon>Bacteroidaceae</taxon>
        <taxon>Bacteroides</taxon>
    </lineage>
</organism>
<proteinExistence type="predicted"/>
<evidence type="ECO:0000313" key="2">
    <source>
        <dbReference type="Proteomes" id="UP000266644"/>
    </source>
</evidence>
<dbReference type="EMBL" id="QRJE01000049">
    <property type="protein sequence ID" value="RHH05791.1"/>
    <property type="molecule type" value="Genomic_DNA"/>
</dbReference>
<sequence>MLTSFRPNAYFFFGKARLFSLPIKAIEEKKPGFSPPFARFCLHVSSGCSFSVKGTVSEKGFLLSF</sequence>
<dbReference type="AlphaFoldDB" id="A0A0I9S1S5"/>
<evidence type="ECO:0000313" key="1">
    <source>
        <dbReference type="EMBL" id="RHH05791.1"/>
    </source>
</evidence>
<name>A0A0I9S1S5_BACFG</name>
<comment type="caution">
    <text evidence="1">The sequence shown here is derived from an EMBL/GenBank/DDBJ whole genome shotgun (WGS) entry which is preliminary data.</text>
</comment>